<gene>
    <name evidence="14" type="ORF">J4557_23675</name>
</gene>
<keyword evidence="8 11" id="KW-1133">Transmembrane helix</keyword>
<keyword evidence="9" id="KW-0902">Two-component regulatory system</keyword>
<evidence type="ECO:0000256" key="6">
    <source>
        <dbReference type="ARBA" id="ARBA00022692"/>
    </source>
</evidence>
<evidence type="ECO:0000256" key="5">
    <source>
        <dbReference type="ARBA" id="ARBA00022679"/>
    </source>
</evidence>
<feature type="transmembrane region" description="Helical" evidence="11">
    <location>
        <begin position="21"/>
        <end position="42"/>
    </location>
</feature>
<keyword evidence="4" id="KW-0597">Phosphoprotein</keyword>
<evidence type="ECO:0000259" key="12">
    <source>
        <dbReference type="PROSITE" id="PS50109"/>
    </source>
</evidence>
<evidence type="ECO:0000256" key="7">
    <source>
        <dbReference type="ARBA" id="ARBA00022777"/>
    </source>
</evidence>
<name>A0ABS3R2R0_9ACTN</name>
<dbReference type="PANTHER" id="PTHR45436">
    <property type="entry name" value="SENSOR HISTIDINE KINASE YKOH"/>
    <property type="match status" value="1"/>
</dbReference>
<dbReference type="Proteomes" id="UP000666915">
    <property type="component" value="Unassembled WGS sequence"/>
</dbReference>
<evidence type="ECO:0000256" key="4">
    <source>
        <dbReference type="ARBA" id="ARBA00022553"/>
    </source>
</evidence>
<dbReference type="InterPro" id="IPR003661">
    <property type="entry name" value="HisK_dim/P_dom"/>
</dbReference>
<dbReference type="InterPro" id="IPR005467">
    <property type="entry name" value="His_kinase_dom"/>
</dbReference>
<dbReference type="InterPro" id="IPR004358">
    <property type="entry name" value="Sig_transdc_His_kin-like_C"/>
</dbReference>
<feature type="domain" description="Histidine kinase" evidence="12">
    <location>
        <begin position="247"/>
        <end position="462"/>
    </location>
</feature>
<evidence type="ECO:0000256" key="9">
    <source>
        <dbReference type="ARBA" id="ARBA00023012"/>
    </source>
</evidence>
<evidence type="ECO:0000256" key="1">
    <source>
        <dbReference type="ARBA" id="ARBA00000085"/>
    </source>
</evidence>
<evidence type="ECO:0000313" key="15">
    <source>
        <dbReference type="Proteomes" id="UP000666915"/>
    </source>
</evidence>
<evidence type="ECO:0000256" key="8">
    <source>
        <dbReference type="ARBA" id="ARBA00022989"/>
    </source>
</evidence>
<comment type="subcellular location">
    <subcellularLocation>
        <location evidence="2">Cell membrane</location>
    </subcellularLocation>
</comment>
<evidence type="ECO:0000256" key="11">
    <source>
        <dbReference type="SAM" id="Phobius"/>
    </source>
</evidence>
<evidence type="ECO:0000259" key="13">
    <source>
        <dbReference type="PROSITE" id="PS50885"/>
    </source>
</evidence>
<dbReference type="PRINTS" id="PR00344">
    <property type="entry name" value="BCTRLSENSOR"/>
</dbReference>
<evidence type="ECO:0000256" key="3">
    <source>
        <dbReference type="ARBA" id="ARBA00012438"/>
    </source>
</evidence>
<dbReference type="EMBL" id="JAGEOK010000015">
    <property type="protein sequence ID" value="MBO2440532.1"/>
    <property type="molecule type" value="Genomic_DNA"/>
</dbReference>
<dbReference type="CDD" id="cd00082">
    <property type="entry name" value="HisKA"/>
    <property type="match status" value="1"/>
</dbReference>
<dbReference type="PANTHER" id="PTHR45436:SF5">
    <property type="entry name" value="SENSOR HISTIDINE KINASE TRCS"/>
    <property type="match status" value="1"/>
</dbReference>
<dbReference type="CDD" id="cd06225">
    <property type="entry name" value="HAMP"/>
    <property type="match status" value="1"/>
</dbReference>
<dbReference type="InterPro" id="IPR036097">
    <property type="entry name" value="HisK_dim/P_sf"/>
</dbReference>
<dbReference type="SUPFAM" id="SSF55874">
    <property type="entry name" value="ATPase domain of HSP90 chaperone/DNA topoisomerase II/histidine kinase"/>
    <property type="match status" value="1"/>
</dbReference>
<dbReference type="CDD" id="cd00075">
    <property type="entry name" value="HATPase"/>
    <property type="match status" value="1"/>
</dbReference>
<dbReference type="SMART" id="SM00388">
    <property type="entry name" value="HisKA"/>
    <property type="match status" value="1"/>
</dbReference>
<keyword evidence="6 11" id="KW-0812">Transmembrane</keyword>
<dbReference type="SMART" id="SM00304">
    <property type="entry name" value="HAMP"/>
    <property type="match status" value="1"/>
</dbReference>
<dbReference type="Gene3D" id="3.30.565.10">
    <property type="entry name" value="Histidine kinase-like ATPase, C-terminal domain"/>
    <property type="match status" value="1"/>
</dbReference>
<protein>
    <recommendedName>
        <fullName evidence="3">histidine kinase</fullName>
        <ecNumber evidence="3">2.7.13.3</ecNumber>
    </recommendedName>
</protein>
<dbReference type="Gene3D" id="1.10.287.130">
    <property type="match status" value="1"/>
</dbReference>
<reference evidence="14 15" key="1">
    <citation type="submission" date="2021-03" db="EMBL/GenBank/DDBJ databases">
        <authorList>
            <person name="Kanchanasin P."/>
            <person name="Saeng-In P."/>
            <person name="Phongsopitanun W."/>
            <person name="Yuki M."/>
            <person name="Kudo T."/>
            <person name="Ohkuma M."/>
            <person name="Tanasupawat S."/>
        </authorList>
    </citation>
    <scope>NUCLEOTIDE SEQUENCE [LARGE SCALE GENOMIC DNA]</scope>
    <source>
        <strain evidence="14 15">L46</strain>
    </source>
</reference>
<dbReference type="InterPro" id="IPR036890">
    <property type="entry name" value="HATPase_C_sf"/>
</dbReference>
<comment type="caution">
    <text evidence="14">The sequence shown here is derived from an EMBL/GenBank/DDBJ whole genome shotgun (WGS) entry which is preliminary data.</text>
</comment>
<accession>A0ABS3R2R0</accession>
<keyword evidence="5" id="KW-0808">Transferase</keyword>
<dbReference type="PROSITE" id="PS50109">
    <property type="entry name" value="HIS_KIN"/>
    <property type="match status" value="1"/>
</dbReference>
<dbReference type="Pfam" id="PF00512">
    <property type="entry name" value="HisKA"/>
    <property type="match status" value="1"/>
</dbReference>
<dbReference type="InterPro" id="IPR050428">
    <property type="entry name" value="TCS_sensor_his_kinase"/>
</dbReference>
<keyword evidence="15" id="KW-1185">Reference proteome</keyword>
<evidence type="ECO:0000313" key="14">
    <source>
        <dbReference type="EMBL" id="MBO2440532.1"/>
    </source>
</evidence>
<evidence type="ECO:0000256" key="10">
    <source>
        <dbReference type="ARBA" id="ARBA00023136"/>
    </source>
</evidence>
<feature type="domain" description="HAMP" evidence="13">
    <location>
        <begin position="186"/>
        <end position="239"/>
    </location>
</feature>
<dbReference type="InterPro" id="IPR003594">
    <property type="entry name" value="HATPase_dom"/>
</dbReference>
<dbReference type="Pfam" id="PF02518">
    <property type="entry name" value="HATPase_c"/>
    <property type="match status" value="1"/>
</dbReference>
<dbReference type="EC" id="2.7.13.3" evidence="3"/>
<dbReference type="PROSITE" id="PS50885">
    <property type="entry name" value="HAMP"/>
    <property type="match status" value="1"/>
</dbReference>
<evidence type="ECO:0000256" key="2">
    <source>
        <dbReference type="ARBA" id="ARBA00004236"/>
    </source>
</evidence>
<keyword evidence="10 11" id="KW-0472">Membrane</keyword>
<dbReference type="InterPro" id="IPR003660">
    <property type="entry name" value="HAMP_dom"/>
</dbReference>
<dbReference type="GO" id="GO:0016301">
    <property type="term" value="F:kinase activity"/>
    <property type="evidence" value="ECO:0007669"/>
    <property type="project" value="UniProtKB-KW"/>
</dbReference>
<dbReference type="SMART" id="SM00387">
    <property type="entry name" value="HATPase_c"/>
    <property type="match status" value="1"/>
</dbReference>
<organism evidence="14 15">
    <name type="scientific">Actinomadura nitritigenes</name>
    <dbReference type="NCBI Taxonomy" id="134602"/>
    <lineage>
        <taxon>Bacteria</taxon>
        <taxon>Bacillati</taxon>
        <taxon>Actinomycetota</taxon>
        <taxon>Actinomycetes</taxon>
        <taxon>Streptosporangiales</taxon>
        <taxon>Thermomonosporaceae</taxon>
        <taxon>Actinomadura</taxon>
    </lineage>
</organism>
<sequence length="475" mass="50364">MRPVGRHRLPRPRTIRGRDTLITVVVATLVSTVLAIGADVLIRSQESDFAFTRTEVATRRVSAAVRQGATQNPLPEGPYGVRLLQVVDAGRRVTNASRDAAGLPPISAVVPPPDNRLQRMYACPAHGGSCLTVVAVRVAMAPGSPVVYGARPVPAILAGPYLELILTACALLLVSMATWTTWQVVGRTLRPVGAVRGQLAEISISDLSRRVPEPAGEDEVAQLARTANLTLDRLERSVRRQQQFASDAAHELRTPITALRLNLEEIALRPGDAEVGEAARAALLSADRLEGIVADLLLLAQIGTAADIPEDLDFSGLVDGELRACRPAAPGPDDRRPAIAVNAELAPGLHLRGVRAQLERLVDNLLDNALKYAATTVDVRLDRSDGDAVLTVGNDGPGIPPADRERVFERFARLDTARSRDAGGTGLGLAIAREVAHAHSGSLVIDDVASGTRLTLRLPLLTEPGAQAASDASPH</sequence>
<keyword evidence="7 14" id="KW-0418">Kinase</keyword>
<proteinExistence type="predicted"/>
<comment type="catalytic activity">
    <reaction evidence="1">
        <text>ATP + protein L-histidine = ADP + protein N-phospho-L-histidine.</text>
        <dbReference type="EC" id="2.7.13.3"/>
    </reaction>
</comment>
<dbReference type="SUPFAM" id="SSF47384">
    <property type="entry name" value="Homodimeric domain of signal transducing histidine kinase"/>
    <property type="match status" value="1"/>
</dbReference>